<comment type="caution">
    <text evidence="3">The sequence shown here is derived from an EMBL/GenBank/DDBJ whole genome shotgun (WGS) entry which is preliminary data.</text>
</comment>
<keyword evidence="1" id="KW-0812">Transmembrane</keyword>
<dbReference type="AlphaFoldDB" id="A0A2N5NBR7"/>
<organism evidence="3 4">
    <name type="scientific">Paenibacillus pasadenensis</name>
    <dbReference type="NCBI Taxonomy" id="217090"/>
    <lineage>
        <taxon>Bacteria</taxon>
        <taxon>Bacillati</taxon>
        <taxon>Bacillota</taxon>
        <taxon>Bacilli</taxon>
        <taxon>Bacillales</taxon>
        <taxon>Paenibacillaceae</taxon>
        <taxon>Paenibacillus</taxon>
    </lineage>
</organism>
<evidence type="ECO:0000256" key="1">
    <source>
        <dbReference type="SAM" id="Phobius"/>
    </source>
</evidence>
<feature type="transmembrane region" description="Helical" evidence="1">
    <location>
        <begin position="34"/>
        <end position="58"/>
    </location>
</feature>
<feature type="domain" description="AB hydrolase-1" evidence="2">
    <location>
        <begin position="114"/>
        <end position="228"/>
    </location>
</feature>
<dbReference type="Gene3D" id="3.40.50.1820">
    <property type="entry name" value="alpha/beta hydrolase"/>
    <property type="match status" value="1"/>
</dbReference>
<gene>
    <name evidence="3" type="ORF">B8V81_0682</name>
</gene>
<dbReference type="Proteomes" id="UP000234789">
    <property type="component" value="Unassembled WGS sequence"/>
</dbReference>
<evidence type="ECO:0000313" key="4">
    <source>
        <dbReference type="Proteomes" id="UP000234789"/>
    </source>
</evidence>
<dbReference type="Pfam" id="PF00561">
    <property type="entry name" value="Abhydrolase_1"/>
    <property type="match status" value="1"/>
</dbReference>
<dbReference type="InterPro" id="IPR029058">
    <property type="entry name" value="AB_hydrolase_fold"/>
</dbReference>
<name>A0A2N5NBR7_9BACL</name>
<reference evidence="3 4" key="1">
    <citation type="submission" date="2017-05" db="EMBL/GenBank/DDBJ databases">
        <title>Functional genome analysis of Paenibacillus pasadenensis strain R16: insights on endophytic life style and antifungal activity.</title>
        <authorList>
            <person name="Passera A."/>
            <person name="Marcolungo L."/>
            <person name="Casati P."/>
            <person name="Brasca M."/>
            <person name="Quaglino F."/>
            <person name="Delledonne M."/>
        </authorList>
    </citation>
    <scope>NUCLEOTIDE SEQUENCE [LARGE SCALE GENOMIC DNA]</scope>
    <source>
        <strain evidence="3 4">R16</strain>
    </source>
</reference>
<dbReference type="SUPFAM" id="SSF53474">
    <property type="entry name" value="alpha/beta-Hydrolases"/>
    <property type="match status" value="1"/>
</dbReference>
<evidence type="ECO:0000259" key="2">
    <source>
        <dbReference type="Pfam" id="PF00561"/>
    </source>
</evidence>
<accession>A0A2N5NBR7</accession>
<keyword evidence="4" id="KW-1185">Reference proteome</keyword>
<protein>
    <recommendedName>
        <fullName evidence="2">AB hydrolase-1 domain-containing protein</fullName>
    </recommendedName>
</protein>
<dbReference type="RefSeq" id="WP_101807716.1">
    <property type="nucleotide sequence ID" value="NZ_NFEZ01000002.1"/>
</dbReference>
<dbReference type="EMBL" id="NFEZ01000002">
    <property type="protein sequence ID" value="PLT47775.1"/>
    <property type="molecule type" value="Genomic_DNA"/>
</dbReference>
<proteinExistence type="predicted"/>
<dbReference type="InterPro" id="IPR000073">
    <property type="entry name" value="AB_hydrolase_1"/>
</dbReference>
<sequence>MSSSALHTPLNSPLQLDPSLSSVLPRRDTRRNALVAAVSAGAALLLLLIVAFHGYIAWMVAYPYVAPVHSNPMEAKGLAYEDVTFPSLSGRTTVSGWYIPSSPGRSIQSESERTIVLSHGYGANREETWVPMYDLASLLHRLNYNVLMFDYGYASQQYRAPATGGWEESQQLLAAVDYVRANGSKEVVVWGFSMGAGTALQAALQTDAIDAMILDSTFVASPDTLFDNVRNIIDLPRLSLPLIEKLLPLWTGVDFNKIPAEQVMSTNYSIPIYMIHGTMDAKASYQYAETIASRQTNPLSREWIVNGGQHELLFRQHPKEYIQRAALFLSQVNQSLEQEGRLDA</sequence>
<dbReference type="PANTHER" id="PTHR12277:SF81">
    <property type="entry name" value="PROTEIN ABHD13"/>
    <property type="match status" value="1"/>
</dbReference>
<dbReference type="PANTHER" id="PTHR12277">
    <property type="entry name" value="ALPHA/BETA HYDROLASE DOMAIN-CONTAINING PROTEIN"/>
    <property type="match status" value="1"/>
</dbReference>
<keyword evidence="1" id="KW-0472">Membrane</keyword>
<evidence type="ECO:0000313" key="3">
    <source>
        <dbReference type="EMBL" id="PLT47775.1"/>
    </source>
</evidence>
<keyword evidence="1" id="KW-1133">Transmembrane helix</keyword>